<reference evidence="1 2" key="1">
    <citation type="submission" date="2018-08" db="EMBL/GenBank/DDBJ databases">
        <title>A genome reference for cultivated species of the human gut microbiota.</title>
        <authorList>
            <person name="Zou Y."/>
            <person name="Xue W."/>
            <person name="Luo G."/>
        </authorList>
    </citation>
    <scope>NUCLEOTIDE SEQUENCE [LARGE SCALE GENOMIC DNA]</scope>
    <source>
        <strain evidence="1 2">OM06-4</strain>
    </source>
</reference>
<protein>
    <submittedName>
        <fullName evidence="1">Uncharacterized protein</fullName>
    </submittedName>
</protein>
<evidence type="ECO:0000313" key="2">
    <source>
        <dbReference type="Proteomes" id="UP000261032"/>
    </source>
</evidence>
<evidence type="ECO:0000313" key="1">
    <source>
        <dbReference type="EMBL" id="RGD86938.1"/>
    </source>
</evidence>
<accession>A0A3E3EHR8</accession>
<comment type="caution">
    <text evidence="1">The sequence shown here is derived from an EMBL/GenBank/DDBJ whole genome shotgun (WGS) entry which is preliminary data.</text>
</comment>
<sequence length="61" mass="7367">MPIQQLNNKLEKSLDVFVKEIDCRFPKEDNTPATYDDLHNLADQFRYTLDEFRKHIIEELK</sequence>
<dbReference type="AlphaFoldDB" id="A0A3E3EHR8"/>
<dbReference type="RefSeq" id="WP_117580310.1">
    <property type="nucleotide sequence ID" value="NZ_QUSL01000002.1"/>
</dbReference>
<name>A0A3E3EHR8_9FIRM</name>
<organism evidence="1 2">
    <name type="scientific">Thomasclavelia ramosa</name>
    <dbReference type="NCBI Taxonomy" id="1547"/>
    <lineage>
        <taxon>Bacteria</taxon>
        <taxon>Bacillati</taxon>
        <taxon>Bacillota</taxon>
        <taxon>Erysipelotrichia</taxon>
        <taxon>Erysipelotrichales</taxon>
        <taxon>Coprobacillaceae</taxon>
        <taxon>Thomasclavelia</taxon>
    </lineage>
</organism>
<dbReference type="EMBL" id="QUSL01000002">
    <property type="protein sequence ID" value="RGD86938.1"/>
    <property type="molecule type" value="Genomic_DNA"/>
</dbReference>
<proteinExistence type="predicted"/>
<gene>
    <name evidence="1" type="ORF">DXB93_01880</name>
</gene>
<dbReference type="Proteomes" id="UP000261032">
    <property type="component" value="Unassembled WGS sequence"/>
</dbReference>